<name>A0A6A6BA39_9PEZI</name>
<dbReference type="EMBL" id="ML995488">
    <property type="protein sequence ID" value="KAF2140940.1"/>
    <property type="molecule type" value="Genomic_DNA"/>
</dbReference>
<keyword evidence="3" id="KW-0378">Hydrolase</keyword>
<dbReference type="OrthoDB" id="3907302at2759"/>
<dbReference type="Pfam" id="PF04389">
    <property type="entry name" value="Peptidase_M28"/>
    <property type="match status" value="1"/>
</dbReference>
<sequence length="400" mass="44186">MKLFTTLLGASTLLLCSLQHSSAYTRLSDATLQTLPSPGNDFDINTGALLAPILIPRVPGTPGSAKVLAHFVDFFRTALPKWNLEFQNSTSTTPTSAGQEIPFVNLVATRDPPWARPGEVGRLALVAHYDSKLTPAGFIGATDSAAPCAMLMHVARSIDAALTKKWEKMQAEGLADDLEDTKGVRIVLLDGEEAFYSWTETDSLYGARALAESWENTYHSASSTFKTELASLELFLLLDLLGSKDPKVPSYFQTTHWAYKAMAGIEARLRTLGQFKSSPNHHSKRGEGVKPRAEPPFLIDANKQDDNFRSMIEDDHIPFMKRGVEILHMIPSPFPRVWHQIDDDGQNLDLNTVEDWAMLVTAFASEWMELEGFFDANAASKQQEGGGAGNRKRETERSEL</sequence>
<dbReference type="InterPro" id="IPR007484">
    <property type="entry name" value="Peptidase_M28"/>
</dbReference>
<keyword evidence="3" id="KW-0479">Metal-binding</keyword>
<dbReference type="SUPFAM" id="SSF53187">
    <property type="entry name" value="Zn-dependent exopeptidases"/>
    <property type="match status" value="1"/>
</dbReference>
<feature type="region of interest" description="Disordered" evidence="4">
    <location>
        <begin position="275"/>
        <end position="295"/>
    </location>
</feature>
<feature type="domain" description="Peptidase M28" evidence="5">
    <location>
        <begin position="122"/>
        <end position="363"/>
    </location>
</feature>
<evidence type="ECO:0000259" key="5">
    <source>
        <dbReference type="Pfam" id="PF04389"/>
    </source>
</evidence>
<dbReference type="GO" id="GO:0008233">
    <property type="term" value="F:peptidase activity"/>
    <property type="evidence" value="ECO:0007669"/>
    <property type="project" value="UniProtKB-KW"/>
</dbReference>
<organism evidence="6 7">
    <name type="scientific">Aplosporella prunicola CBS 121167</name>
    <dbReference type="NCBI Taxonomy" id="1176127"/>
    <lineage>
        <taxon>Eukaryota</taxon>
        <taxon>Fungi</taxon>
        <taxon>Dikarya</taxon>
        <taxon>Ascomycota</taxon>
        <taxon>Pezizomycotina</taxon>
        <taxon>Dothideomycetes</taxon>
        <taxon>Dothideomycetes incertae sedis</taxon>
        <taxon>Botryosphaeriales</taxon>
        <taxon>Aplosporellaceae</taxon>
        <taxon>Aplosporella</taxon>
    </lineage>
</organism>
<accession>A0A6A6BA39</accession>
<keyword evidence="3" id="KW-0645">Protease</keyword>
<evidence type="ECO:0000313" key="6">
    <source>
        <dbReference type="EMBL" id="KAF2140940.1"/>
    </source>
</evidence>
<dbReference type="AlphaFoldDB" id="A0A6A6BA39"/>
<dbReference type="Gene3D" id="3.40.630.10">
    <property type="entry name" value="Zn peptidases"/>
    <property type="match status" value="1"/>
</dbReference>
<feature type="region of interest" description="Disordered" evidence="4">
    <location>
        <begin position="379"/>
        <end position="400"/>
    </location>
</feature>
<feature type="compositionally biased region" description="Basic and acidic residues" evidence="4">
    <location>
        <begin position="391"/>
        <end position="400"/>
    </location>
</feature>
<evidence type="ECO:0000256" key="1">
    <source>
        <dbReference type="ARBA" id="ARBA00022679"/>
    </source>
</evidence>
<evidence type="ECO:0000256" key="2">
    <source>
        <dbReference type="ARBA" id="ARBA00023315"/>
    </source>
</evidence>
<keyword evidence="7" id="KW-1185">Reference proteome</keyword>
<dbReference type="GO" id="GO:0016603">
    <property type="term" value="F:glutaminyl-peptide cyclotransferase activity"/>
    <property type="evidence" value="ECO:0007669"/>
    <property type="project" value="InterPro"/>
</dbReference>
<gene>
    <name evidence="6" type="ORF">K452DRAFT_229201</name>
</gene>
<dbReference type="EC" id="3.4.-.-" evidence="3"/>
<feature type="signal peptide" evidence="3">
    <location>
        <begin position="1"/>
        <end position="23"/>
    </location>
</feature>
<reference evidence="6" key="1">
    <citation type="journal article" date="2020" name="Stud. Mycol.">
        <title>101 Dothideomycetes genomes: a test case for predicting lifestyles and emergence of pathogens.</title>
        <authorList>
            <person name="Haridas S."/>
            <person name="Albert R."/>
            <person name="Binder M."/>
            <person name="Bloem J."/>
            <person name="Labutti K."/>
            <person name="Salamov A."/>
            <person name="Andreopoulos B."/>
            <person name="Baker S."/>
            <person name="Barry K."/>
            <person name="Bills G."/>
            <person name="Bluhm B."/>
            <person name="Cannon C."/>
            <person name="Castanera R."/>
            <person name="Culley D."/>
            <person name="Daum C."/>
            <person name="Ezra D."/>
            <person name="Gonzalez J."/>
            <person name="Henrissat B."/>
            <person name="Kuo A."/>
            <person name="Liang C."/>
            <person name="Lipzen A."/>
            <person name="Lutzoni F."/>
            <person name="Magnuson J."/>
            <person name="Mondo S."/>
            <person name="Nolan M."/>
            <person name="Ohm R."/>
            <person name="Pangilinan J."/>
            <person name="Park H.-J."/>
            <person name="Ramirez L."/>
            <person name="Alfaro M."/>
            <person name="Sun H."/>
            <person name="Tritt A."/>
            <person name="Yoshinaga Y."/>
            <person name="Zwiers L.-H."/>
            <person name="Turgeon B."/>
            <person name="Goodwin S."/>
            <person name="Spatafora J."/>
            <person name="Crous P."/>
            <person name="Grigoriev I."/>
        </authorList>
    </citation>
    <scope>NUCLEOTIDE SEQUENCE</scope>
    <source>
        <strain evidence="6">CBS 121167</strain>
    </source>
</reference>
<evidence type="ECO:0000256" key="3">
    <source>
        <dbReference type="RuleBase" id="RU361240"/>
    </source>
</evidence>
<dbReference type="GO" id="GO:0006508">
    <property type="term" value="P:proteolysis"/>
    <property type="evidence" value="ECO:0007669"/>
    <property type="project" value="UniProtKB-KW"/>
</dbReference>
<dbReference type="RefSeq" id="XP_033396653.1">
    <property type="nucleotide sequence ID" value="XM_033537020.1"/>
</dbReference>
<keyword evidence="3" id="KW-0862">Zinc</keyword>
<dbReference type="GO" id="GO:0008270">
    <property type="term" value="F:zinc ion binding"/>
    <property type="evidence" value="ECO:0007669"/>
    <property type="project" value="TreeGrafter"/>
</dbReference>
<dbReference type="FunFam" id="3.40.630.10:FF:000074">
    <property type="entry name" value="Peptide hydrolase"/>
    <property type="match status" value="1"/>
</dbReference>
<dbReference type="Proteomes" id="UP000799438">
    <property type="component" value="Unassembled WGS sequence"/>
</dbReference>
<keyword evidence="2" id="KW-0012">Acyltransferase</keyword>
<evidence type="ECO:0000256" key="4">
    <source>
        <dbReference type="SAM" id="MobiDB-lite"/>
    </source>
</evidence>
<proteinExistence type="inferred from homology"/>
<dbReference type="CDD" id="cd03880">
    <property type="entry name" value="M28_QC_like"/>
    <property type="match status" value="1"/>
</dbReference>
<evidence type="ECO:0000313" key="7">
    <source>
        <dbReference type="Proteomes" id="UP000799438"/>
    </source>
</evidence>
<dbReference type="InterPro" id="IPR040234">
    <property type="entry name" value="QC/QCL"/>
</dbReference>
<protein>
    <recommendedName>
        <fullName evidence="3">Peptide hydrolase</fullName>
        <ecNumber evidence="3">3.4.-.-</ecNumber>
    </recommendedName>
</protein>
<feature type="chain" id="PRO_5025705060" description="Peptide hydrolase" evidence="3">
    <location>
        <begin position="24"/>
        <end position="400"/>
    </location>
</feature>
<dbReference type="PANTHER" id="PTHR12283:SF6">
    <property type="entry name" value="GLUTAMINYL-PEPTIDE CYCLOTRANSFERASE-RELATED"/>
    <property type="match status" value="1"/>
</dbReference>
<keyword evidence="3" id="KW-0732">Signal</keyword>
<dbReference type="GeneID" id="54294516"/>
<keyword evidence="1" id="KW-0808">Transferase</keyword>
<comment type="similarity">
    <text evidence="3">Belongs to the peptidase M28 family.</text>
</comment>
<dbReference type="InterPro" id="IPR037457">
    <property type="entry name" value="M28_QC"/>
</dbReference>
<dbReference type="PANTHER" id="PTHR12283">
    <property type="entry name" value="GLUTAMINYL-PEPTIDE CYCLOTRANSFERASE"/>
    <property type="match status" value="1"/>
</dbReference>